<dbReference type="RefSeq" id="WP_179171700.1">
    <property type="nucleotide sequence ID" value="NZ_CP058532.1"/>
</dbReference>
<sequence length="220" mass="24631">MTQNPTQMEATEPIARVNELNLTLDKHEPMEQLMTMLEAAGIDDDQIVSAHISIEFVDQSGLPTLGEADQLDGIDTKSQHTRYTIDDFEADMADVADDTDAKQSETEQPEPQAEVALNVAPYADVPTVEYGSQRYAILKHAEKLTDEGEWAIPGEIADQLDIPHASVSSSFGKYADKEIVERAEREGMQQPAYKYQITLLGREMLRRSEFAEEQRQNEGE</sequence>
<keyword evidence="2" id="KW-1185">Reference proteome</keyword>
<protein>
    <submittedName>
        <fullName evidence="1">Uncharacterized protein</fullName>
    </submittedName>
</protein>
<accession>A0A7D5GEY0</accession>
<reference evidence="1 2" key="1">
    <citation type="submission" date="2020-07" db="EMBL/GenBank/DDBJ databases">
        <title>Gai3-2, isolated from salt lake.</title>
        <authorList>
            <person name="Cui H."/>
            <person name="Shi X."/>
        </authorList>
    </citation>
    <scope>NUCLEOTIDE SEQUENCE [LARGE SCALE GENOMIC DNA]</scope>
    <source>
        <strain evidence="1 2">Gai3-2</strain>
        <plasmid evidence="1 2">unnamed3</plasmid>
    </source>
</reference>
<dbReference type="KEGG" id="halg:HUG10_21300"/>
<name>A0A7D5GEY0_9EURY</name>
<dbReference type="AlphaFoldDB" id="A0A7D5GEY0"/>
<keyword evidence="1" id="KW-0614">Plasmid</keyword>
<dbReference type="Proteomes" id="UP000509750">
    <property type="component" value="Plasmid unnamed3"/>
</dbReference>
<geneLocation type="plasmid" evidence="1 2">
    <name>unnamed3</name>
</geneLocation>
<evidence type="ECO:0000313" key="2">
    <source>
        <dbReference type="Proteomes" id="UP000509750"/>
    </source>
</evidence>
<dbReference type="EMBL" id="CP058532">
    <property type="protein sequence ID" value="QLG30126.1"/>
    <property type="molecule type" value="Genomic_DNA"/>
</dbReference>
<dbReference type="GeneID" id="56031427"/>
<organism evidence="1 2">
    <name type="scientific">Halorarum halophilum</name>
    <dbReference type="NCBI Taxonomy" id="2743090"/>
    <lineage>
        <taxon>Archaea</taxon>
        <taxon>Methanobacteriati</taxon>
        <taxon>Methanobacteriota</taxon>
        <taxon>Stenosarchaea group</taxon>
        <taxon>Halobacteria</taxon>
        <taxon>Halobacteriales</taxon>
        <taxon>Haloferacaceae</taxon>
        <taxon>Halorarum</taxon>
    </lineage>
</organism>
<evidence type="ECO:0000313" key="1">
    <source>
        <dbReference type="EMBL" id="QLG30126.1"/>
    </source>
</evidence>
<gene>
    <name evidence="1" type="ORF">HUG10_21300</name>
</gene>
<proteinExistence type="predicted"/>